<keyword evidence="3" id="KW-1185">Reference proteome</keyword>
<dbReference type="AlphaFoldDB" id="A0A2X0KCR3"/>
<dbReference type="EMBL" id="QKYN01000053">
    <property type="protein sequence ID" value="RAG85019.1"/>
    <property type="molecule type" value="Genomic_DNA"/>
</dbReference>
<feature type="region of interest" description="Disordered" evidence="1">
    <location>
        <begin position="19"/>
        <end position="84"/>
    </location>
</feature>
<reference evidence="2 3" key="1">
    <citation type="submission" date="2018-06" db="EMBL/GenBank/DDBJ databases">
        <title>Streptacidiphilus pinicola sp. nov., isolated from pine grove soil.</title>
        <authorList>
            <person name="Roh S.G."/>
            <person name="Park S."/>
            <person name="Kim M.-K."/>
            <person name="Yun B.-R."/>
            <person name="Park J."/>
            <person name="Kim M.J."/>
            <person name="Kim Y.S."/>
            <person name="Kim S.B."/>
        </authorList>
    </citation>
    <scope>NUCLEOTIDE SEQUENCE [LARGE SCALE GENOMIC DNA]</scope>
    <source>
        <strain evidence="2 3">MMS16-CNU450</strain>
    </source>
</reference>
<evidence type="ECO:0000313" key="2">
    <source>
        <dbReference type="EMBL" id="RAG85019.1"/>
    </source>
</evidence>
<protein>
    <submittedName>
        <fullName evidence="2">Uncharacterized protein</fullName>
    </submittedName>
</protein>
<organism evidence="2 3">
    <name type="scientific">Streptacidiphilus pinicola</name>
    <dbReference type="NCBI Taxonomy" id="2219663"/>
    <lineage>
        <taxon>Bacteria</taxon>
        <taxon>Bacillati</taxon>
        <taxon>Actinomycetota</taxon>
        <taxon>Actinomycetes</taxon>
        <taxon>Kitasatosporales</taxon>
        <taxon>Streptomycetaceae</taxon>
        <taxon>Streptacidiphilus</taxon>
    </lineage>
</organism>
<evidence type="ECO:0000256" key="1">
    <source>
        <dbReference type="SAM" id="MobiDB-lite"/>
    </source>
</evidence>
<evidence type="ECO:0000313" key="3">
    <source>
        <dbReference type="Proteomes" id="UP000248889"/>
    </source>
</evidence>
<comment type="caution">
    <text evidence="2">The sequence shown here is derived from an EMBL/GenBank/DDBJ whole genome shotgun (WGS) entry which is preliminary data.</text>
</comment>
<feature type="compositionally biased region" description="Low complexity" evidence="1">
    <location>
        <begin position="35"/>
        <end position="84"/>
    </location>
</feature>
<sequence>MAGTLAAVAACSSSVTSQSVKAPTRTVTATVTHQAAPAPSATATASPAHISAPPTSEHPVQPTVTATTTPPHAAPSSQGPSPSAATHVVIYGCDGQPVGQPAEFVLACGDGGVALQSLNWSGWGGSTATATGQLRENTCVPNCAVGGSTSNSATVTVSGLTGGRYTSMHISAPGARNPILDYGLRLNGPVIQ</sequence>
<name>A0A2X0KCR3_9ACTN</name>
<accession>A0A2X0KCR3</accession>
<gene>
    <name evidence="2" type="ORF">DN069_13735</name>
</gene>
<dbReference type="Proteomes" id="UP000248889">
    <property type="component" value="Unassembled WGS sequence"/>
</dbReference>
<proteinExistence type="predicted"/>